<keyword evidence="2" id="KW-1185">Reference proteome</keyword>
<name>F8PFT8_SERL3</name>
<accession>F8PFT8</accession>
<sequence length="341" mass="39289">MGHMVVGYCLENHCLVHINHMSLDGVIGPYQTFVVRIVRTIIDSMCVFQSLKYYQALPGYTVYGWLMGHKDIYVTQDSEKHHDAEGQDSIKHLNQWTDKEIWSSHSWSREVSIEQNCLDLDITSYIRCSASSNQKDSNFDNRSAIAVEARAKQSLVESNQCLIAKAESQLSGETLEHTPAAIQKLTIYPPFLKKCLVKTDPQDLQTFYIMYDWDNEIVMKNIRENHPDYLVTTFSWPSFLYDTRNGFQYDAGNVEVGLTCSALLIKLRNIVKFFEAPPGPVNQAKVNEMLLWWNQRVFGHDRKIAAPAELHKNMSVSRLAKQYLAQEQMGDQYRQQSFTEI</sequence>
<dbReference type="EMBL" id="GL945474">
    <property type="protein sequence ID" value="EGO04289.1"/>
    <property type="molecule type" value="Genomic_DNA"/>
</dbReference>
<dbReference type="AlphaFoldDB" id="F8PFT8"/>
<organism evidence="2">
    <name type="scientific">Serpula lacrymans var. lacrymans (strain S7.3)</name>
    <name type="common">Dry rot fungus</name>
    <dbReference type="NCBI Taxonomy" id="936435"/>
    <lineage>
        <taxon>Eukaryota</taxon>
        <taxon>Fungi</taxon>
        <taxon>Dikarya</taxon>
        <taxon>Basidiomycota</taxon>
        <taxon>Agaricomycotina</taxon>
        <taxon>Agaricomycetes</taxon>
        <taxon>Agaricomycetidae</taxon>
        <taxon>Boletales</taxon>
        <taxon>Coniophorineae</taxon>
        <taxon>Serpulaceae</taxon>
        <taxon>Serpula</taxon>
    </lineage>
</organism>
<evidence type="ECO:0000313" key="1">
    <source>
        <dbReference type="EMBL" id="EGO04289.1"/>
    </source>
</evidence>
<evidence type="ECO:0000313" key="2">
    <source>
        <dbReference type="Proteomes" id="UP000008063"/>
    </source>
</evidence>
<dbReference type="InParanoid" id="F8PFT8"/>
<protein>
    <submittedName>
        <fullName evidence="1">Uncharacterized protein</fullName>
    </submittedName>
</protein>
<gene>
    <name evidence="1" type="ORF">SERLA73DRAFT_148867</name>
</gene>
<dbReference type="Proteomes" id="UP000008063">
    <property type="component" value="Unassembled WGS sequence"/>
</dbReference>
<reference evidence="2" key="1">
    <citation type="journal article" date="2011" name="Science">
        <title>The plant cell wall-decomposing machinery underlies the functional diversity of forest fungi.</title>
        <authorList>
            <person name="Eastwood D.C."/>
            <person name="Floudas D."/>
            <person name="Binder M."/>
            <person name="Majcherczyk A."/>
            <person name="Schneider P."/>
            <person name="Aerts A."/>
            <person name="Asiegbu F.O."/>
            <person name="Baker S.E."/>
            <person name="Barry K."/>
            <person name="Bendiksby M."/>
            <person name="Blumentritt M."/>
            <person name="Coutinho P.M."/>
            <person name="Cullen D."/>
            <person name="de Vries R.P."/>
            <person name="Gathman A."/>
            <person name="Goodell B."/>
            <person name="Henrissat B."/>
            <person name="Ihrmark K."/>
            <person name="Kauserud H."/>
            <person name="Kohler A."/>
            <person name="LaButti K."/>
            <person name="Lapidus A."/>
            <person name="Lavin J.L."/>
            <person name="Lee Y.-H."/>
            <person name="Lindquist E."/>
            <person name="Lilly W."/>
            <person name="Lucas S."/>
            <person name="Morin E."/>
            <person name="Murat C."/>
            <person name="Oguiza J.A."/>
            <person name="Park J."/>
            <person name="Pisabarro A.G."/>
            <person name="Riley R."/>
            <person name="Rosling A."/>
            <person name="Salamov A."/>
            <person name="Schmidt O."/>
            <person name="Schmutz J."/>
            <person name="Skrede I."/>
            <person name="Stenlid J."/>
            <person name="Wiebenga A."/>
            <person name="Xie X."/>
            <person name="Kuees U."/>
            <person name="Hibbett D.S."/>
            <person name="Hoffmeister D."/>
            <person name="Hoegberg N."/>
            <person name="Martin F."/>
            <person name="Grigoriev I.V."/>
            <person name="Watkinson S.C."/>
        </authorList>
    </citation>
    <scope>NUCLEOTIDE SEQUENCE [LARGE SCALE GENOMIC DNA]</scope>
    <source>
        <strain evidence="2">strain S7.3</strain>
    </source>
</reference>
<dbReference type="STRING" id="936435.F8PFT8"/>
<proteinExistence type="predicted"/>
<dbReference type="HOGENOM" id="CLU_837187_0_0_1"/>